<dbReference type="GO" id="GO:0006310">
    <property type="term" value="P:DNA recombination"/>
    <property type="evidence" value="ECO:0007669"/>
    <property type="project" value="UniProtKB-KW"/>
</dbReference>
<dbReference type="GO" id="GO:0003677">
    <property type="term" value="F:DNA binding"/>
    <property type="evidence" value="ECO:0007669"/>
    <property type="project" value="InterPro"/>
</dbReference>
<evidence type="ECO:0000256" key="2">
    <source>
        <dbReference type="SAM" id="MobiDB-lite"/>
    </source>
</evidence>
<feature type="domain" description="Tyr recombinase" evidence="3">
    <location>
        <begin position="99"/>
        <end position="316"/>
    </location>
</feature>
<keyword evidence="5" id="KW-1185">Reference proteome</keyword>
<feature type="region of interest" description="Disordered" evidence="2">
    <location>
        <begin position="345"/>
        <end position="399"/>
    </location>
</feature>
<sequence>MAAAIRMRLDALPPEFASKRNLEQKLRYVATALGTRLVDSVTPADVLQVLAKLTKLSPQSREHVRMAGQGLYSFLDEKAGLFSGPNPFKKAGKVRVPKREVGFYTPEQVAQLFAALSPEHRPAVATSVLTGLRKGEVRVLRKDEVHLVERYLLVRRSGHRDTTKGGRERRVPIPEVLVPTLEEQLATPGPHLFPRPGTTKPFGPSWRIHDIIRRALVRARLVQAWTHVCRRKGCGFREERQNDAPSRCPRCNFQLWPKGTPLTLRFKHLRSTWGTVAYQTTKDIRLVAEVLGHADVETTRAHYAVALPEHVRAGSDAVAATLDPWRPRGVKTEEAQVLPRKVEDLHGGRNVNKNEGLARQRKAGEGRSIPTGQFPKPQATGSIPVGVTRPASQPHGKQGVLLSGDVQARSLDRVPGGLPSFLYVIPHRARDAGRGPRRIAPCRWTLPWVENCIFMVKQ</sequence>
<dbReference type="AlphaFoldDB" id="A0A3A8KLE4"/>
<gene>
    <name evidence="4" type="ORF">D7X32_08935</name>
</gene>
<dbReference type="PROSITE" id="PS51898">
    <property type="entry name" value="TYR_RECOMBINASE"/>
    <property type="match status" value="1"/>
</dbReference>
<proteinExistence type="predicted"/>
<dbReference type="EMBL" id="RAWE01000022">
    <property type="protein sequence ID" value="RKH05035.1"/>
    <property type="molecule type" value="Genomic_DNA"/>
</dbReference>
<evidence type="ECO:0000256" key="1">
    <source>
        <dbReference type="ARBA" id="ARBA00023172"/>
    </source>
</evidence>
<dbReference type="PANTHER" id="PTHR30349:SF64">
    <property type="entry name" value="PROPHAGE INTEGRASE INTD-RELATED"/>
    <property type="match status" value="1"/>
</dbReference>
<dbReference type="PANTHER" id="PTHR30349">
    <property type="entry name" value="PHAGE INTEGRASE-RELATED"/>
    <property type="match status" value="1"/>
</dbReference>
<accession>A0A3A8KLE4</accession>
<evidence type="ECO:0000259" key="3">
    <source>
        <dbReference type="PROSITE" id="PS51898"/>
    </source>
</evidence>
<dbReference type="Gene3D" id="1.10.443.10">
    <property type="entry name" value="Intergrase catalytic core"/>
    <property type="match status" value="1"/>
</dbReference>
<dbReference type="InterPro" id="IPR013762">
    <property type="entry name" value="Integrase-like_cat_sf"/>
</dbReference>
<dbReference type="SUPFAM" id="SSF56349">
    <property type="entry name" value="DNA breaking-rejoining enzymes"/>
    <property type="match status" value="1"/>
</dbReference>
<dbReference type="InterPro" id="IPR011010">
    <property type="entry name" value="DNA_brk_join_enz"/>
</dbReference>
<evidence type="ECO:0000313" key="5">
    <source>
        <dbReference type="Proteomes" id="UP000268313"/>
    </source>
</evidence>
<organism evidence="4 5">
    <name type="scientific">Corallococcus carmarthensis</name>
    <dbReference type="NCBI Taxonomy" id="2316728"/>
    <lineage>
        <taxon>Bacteria</taxon>
        <taxon>Pseudomonadati</taxon>
        <taxon>Myxococcota</taxon>
        <taxon>Myxococcia</taxon>
        <taxon>Myxococcales</taxon>
        <taxon>Cystobacterineae</taxon>
        <taxon>Myxococcaceae</taxon>
        <taxon>Corallococcus</taxon>
    </lineage>
</organism>
<dbReference type="InterPro" id="IPR050090">
    <property type="entry name" value="Tyrosine_recombinase_XerCD"/>
</dbReference>
<evidence type="ECO:0000313" key="4">
    <source>
        <dbReference type="EMBL" id="RKH05035.1"/>
    </source>
</evidence>
<name>A0A3A8KLE4_9BACT</name>
<comment type="caution">
    <text evidence="4">The sequence shown here is derived from an EMBL/GenBank/DDBJ whole genome shotgun (WGS) entry which is preliminary data.</text>
</comment>
<keyword evidence="1" id="KW-0233">DNA recombination</keyword>
<reference evidence="5" key="1">
    <citation type="submission" date="2018-09" db="EMBL/GenBank/DDBJ databases">
        <authorList>
            <person name="Livingstone P.G."/>
            <person name="Whitworth D.E."/>
        </authorList>
    </citation>
    <scope>NUCLEOTIDE SEQUENCE [LARGE SCALE GENOMIC DNA]</scope>
    <source>
        <strain evidence="5">CA043D</strain>
    </source>
</reference>
<protein>
    <recommendedName>
        <fullName evidence="3">Tyr recombinase domain-containing protein</fullName>
    </recommendedName>
</protein>
<feature type="compositionally biased region" description="Basic and acidic residues" evidence="2">
    <location>
        <begin position="356"/>
        <end position="365"/>
    </location>
</feature>
<dbReference type="GO" id="GO:0015074">
    <property type="term" value="P:DNA integration"/>
    <property type="evidence" value="ECO:0007669"/>
    <property type="project" value="InterPro"/>
</dbReference>
<dbReference type="Proteomes" id="UP000268313">
    <property type="component" value="Unassembled WGS sequence"/>
</dbReference>
<dbReference type="InterPro" id="IPR002104">
    <property type="entry name" value="Integrase_catalytic"/>
</dbReference>